<dbReference type="RefSeq" id="WP_153233899.1">
    <property type="nucleotide sequence ID" value="NZ_WINI01000003.1"/>
</dbReference>
<evidence type="ECO:0000313" key="1">
    <source>
        <dbReference type="EMBL" id="MQR00284.1"/>
    </source>
</evidence>
<evidence type="ECO:0000313" key="2">
    <source>
        <dbReference type="Proteomes" id="UP000451565"/>
    </source>
</evidence>
<sequence>MTAILDKVRIFYTTPHIFLLQCKANDNASFNATKIQCPFRPKTTALTIFFTNSDLHARYNSRHVNVAISANAIYARAASKVLYDNQNKDRARDFAAFLRLGTTYKTPIHGFINNVFSKERELATLIKHSFSVTKIQHI</sequence>
<reference evidence="1 2" key="1">
    <citation type="submission" date="2019-10" db="EMBL/GenBank/DDBJ databases">
        <title>Glaciimonas soli sp. nov., a psychrophilic bacterium isolated from the forest soil of a high elevation mountain in Taiwan.</title>
        <authorList>
            <person name="Wang L.-T."/>
            <person name="Shieh W.Y."/>
        </authorList>
    </citation>
    <scope>NUCLEOTIDE SEQUENCE [LARGE SCALE GENOMIC DNA]</scope>
    <source>
        <strain evidence="1 2">GS1</strain>
    </source>
</reference>
<organism evidence="1 2">
    <name type="scientific">Glaciimonas soli</name>
    <dbReference type="NCBI Taxonomy" id="2590999"/>
    <lineage>
        <taxon>Bacteria</taxon>
        <taxon>Pseudomonadati</taxon>
        <taxon>Pseudomonadota</taxon>
        <taxon>Betaproteobacteria</taxon>
        <taxon>Burkholderiales</taxon>
        <taxon>Oxalobacteraceae</taxon>
        <taxon>Glaciimonas</taxon>
    </lineage>
</organism>
<name>A0A843YRC8_9BURK</name>
<dbReference type="AlphaFoldDB" id="A0A843YRC8"/>
<keyword evidence="2" id="KW-1185">Reference proteome</keyword>
<comment type="caution">
    <text evidence="1">The sequence shown here is derived from an EMBL/GenBank/DDBJ whole genome shotgun (WGS) entry which is preliminary data.</text>
</comment>
<gene>
    <name evidence="1" type="ORF">GEV47_06280</name>
</gene>
<proteinExistence type="predicted"/>
<accession>A0A843YRC8</accession>
<dbReference type="Proteomes" id="UP000451565">
    <property type="component" value="Unassembled WGS sequence"/>
</dbReference>
<protein>
    <submittedName>
        <fullName evidence="1">Uncharacterized protein</fullName>
    </submittedName>
</protein>
<dbReference type="EMBL" id="WINI01000003">
    <property type="protein sequence ID" value="MQR00284.1"/>
    <property type="molecule type" value="Genomic_DNA"/>
</dbReference>